<evidence type="ECO:0000256" key="4">
    <source>
        <dbReference type="ARBA" id="ARBA00022496"/>
    </source>
</evidence>
<comment type="subcellular location">
    <subcellularLocation>
        <location evidence="1">Cell membrane</location>
        <topology evidence="1">Peripheral membrane protein</topology>
    </subcellularLocation>
</comment>
<evidence type="ECO:0000259" key="11">
    <source>
        <dbReference type="PROSITE" id="PS50893"/>
    </source>
</evidence>
<dbReference type="SUPFAM" id="SSF52540">
    <property type="entry name" value="P-loop containing nucleoside triphosphate hydrolases"/>
    <property type="match status" value="1"/>
</dbReference>
<feature type="region of interest" description="Disordered" evidence="10">
    <location>
        <begin position="1"/>
        <end position="23"/>
    </location>
</feature>
<dbReference type="SMART" id="SM00382">
    <property type="entry name" value="AAA"/>
    <property type="match status" value="1"/>
</dbReference>
<keyword evidence="4" id="KW-0410">Iron transport</keyword>
<gene>
    <name evidence="12" type="ORF">SCLAV_5399</name>
</gene>
<evidence type="ECO:0000256" key="7">
    <source>
        <dbReference type="ARBA" id="ARBA00023004"/>
    </source>
</evidence>
<dbReference type="EC" id="3.6.3.34" evidence="12"/>
<dbReference type="GO" id="GO:0005886">
    <property type="term" value="C:plasma membrane"/>
    <property type="evidence" value="ECO:0007669"/>
    <property type="project" value="UniProtKB-SubCell"/>
</dbReference>
<dbReference type="Proteomes" id="UP000002357">
    <property type="component" value="Chromosome"/>
</dbReference>
<dbReference type="PROSITE" id="PS50893">
    <property type="entry name" value="ABC_TRANSPORTER_2"/>
    <property type="match status" value="1"/>
</dbReference>
<dbReference type="CDD" id="cd03214">
    <property type="entry name" value="ABC_Iron-Siderophores_B12_Hemin"/>
    <property type="match status" value="1"/>
</dbReference>
<dbReference type="AlphaFoldDB" id="E2Q0C3"/>
<dbReference type="EMBL" id="CM000913">
    <property type="protein sequence ID" value="EFG10466.1"/>
    <property type="molecule type" value="Genomic_DNA"/>
</dbReference>
<evidence type="ECO:0000256" key="10">
    <source>
        <dbReference type="SAM" id="MobiDB-lite"/>
    </source>
</evidence>
<keyword evidence="9" id="KW-0472">Membrane</keyword>
<dbReference type="GO" id="GO:0005524">
    <property type="term" value="F:ATP binding"/>
    <property type="evidence" value="ECO:0007669"/>
    <property type="project" value="UniProtKB-KW"/>
</dbReference>
<evidence type="ECO:0000256" key="5">
    <source>
        <dbReference type="ARBA" id="ARBA00022741"/>
    </source>
</evidence>
<dbReference type="GO" id="GO:0016887">
    <property type="term" value="F:ATP hydrolysis activity"/>
    <property type="evidence" value="ECO:0007669"/>
    <property type="project" value="InterPro"/>
</dbReference>
<evidence type="ECO:0000313" key="12">
    <source>
        <dbReference type="EMBL" id="EFG10466.1"/>
    </source>
</evidence>
<keyword evidence="7" id="KW-0408">Iron</keyword>
<protein>
    <submittedName>
        <fullName evidence="12">Putative enterobactin-iron ABC transport system, ATP-binding protein</fullName>
        <ecNumber evidence="12">3.6.3.34</ecNumber>
    </submittedName>
</protein>
<dbReference type="InterPro" id="IPR051535">
    <property type="entry name" value="Siderophore_ABC-ATPase"/>
</dbReference>
<dbReference type="Pfam" id="PF00005">
    <property type="entry name" value="ABC_tran"/>
    <property type="match status" value="1"/>
</dbReference>
<evidence type="ECO:0000256" key="1">
    <source>
        <dbReference type="ARBA" id="ARBA00004202"/>
    </source>
</evidence>
<dbReference type="PANTHER" id="PTHR42771">
    <property type="entry name" value="IRON(3+)-HYDROXAMATE IMPORT ATP-BINDING PROTEIN FHUC"/>
    <property type="match status" value="1"/>
</dbReference>
<name>E2Q0C3_STRCL</name>
<dbReference type="FunFam" id="3.40.50.300:FF:000134">
    <property type="entry name" value="Iron-enterobactin ABC transporter ATP-binding protein"/>
    <property type="match status" value="1"/>
</dbReference>
<dbReference type="GO" id="GO:0006826">
    <property type="term" value="P:iron ion transport"/>
    <property type="evidence" value="ECO:0007669"/>
    <property type="project" value="UniProtKB-KW"/>
</dbReference>
<keyword evidence="6 12" id="KW-0067">ATP-binding</keyword>
<evidence type="ECO:0000256" key="9">
    <source>
        <dbReference type="ARBA" id="ARBA00023136"/>
    </source>
</evidence>
<dbReference type="eggNOG" id="COG1120">
    <property type="taxonomic scope" value="Bacteria"/>
</dbReference>
<keyword evidence="12" id="KW-0378">Hydrolase</keyword>
<dbReference type="InterPro" id="IPR027417">
    <property type="entry name" value="P-loop_NTPase"/>
</dbReference>
<keyword evidence="3" id="KW-1003">Cell membrane</keyword>
<evidence type="ECO:0000256" key="2">
    <source>
        <dbReference type="ARBA" id="ARBA00022448"/>
    </source>
</evidence>
<dbReference type="PROSITE" id="PS00211">
    <property type="entry name" value="ABC_TRANSPORTER_1"/>
    <property type="match status" value="1"/>
</dbReference>
<feature type="domain" description="ABC transporter" evidence="11">
    <location>
        <begin position="54"/>
        <end position="296"/>
    </location>
</feature>
<sequence length="318" mass="33894">MGERAACPVTPDRGCRSPRPSDRPDSYVFTSLFRSAGKPTAASAASAAAPAAALTGHDLVLHYDGRPVVHGVSVALAPGRATALVGPNGSGKSTLLRALCRLHRVDGGRVTLDGPGGESERDVALLSSHEFAREVTLFSQSRPVPQGLTVAEVVAFGRHPYRRGFAGATVEDRTAIDHAMRVTGVHDMAGRQVGEVSGGEMQRVWLAACLAQDTGVVLLDEPTNHLDLRYQFETLDLVRHLVEEQGIAVGIVLHDLDQASRIADTIVLMRSGRVYAAGAPADVLTAENIGEVYDIRVEVDVDPRTGRLRIDPLGRHLS</sequence>
<dbReference type="InterPro" id="IPR003593">
    <property type="entry name" value="AAA+_ATPase"/>
</dbReference>
<keyword evidence="8" id="KW-0406">Ion transport</keyword>
<keyword evidence="2" id="KW-0813">Transport</keyword>
<evidence type="ECO:0000313" key="13">
    <source>
        <dbReference type="Proteomes" id="UP000002357"/>
    </source>
</evidence>
<feature type="compositionally biased region" description="Basic and acidic residues" evidence="10">
    <location>
        <begin position="13"/>
        <end position="23"/>
    </location>
</feature>
<keyword evidence="5" id="KW-0547">Nucleotide-binding</keyword>
<evidence type="ECO:0000256" key="8">
    <source>
        <dbReference type="ARBA" id="ARBA00023065"/>
    </source>
</evidence>
<evidence type="ECO:0000256" key="3">
    <source>
        <dbReference type="ARBA" id="ARBA00022475"/>
    </source>
</evidence>
<dbReference type="STRING" id="1901.BB341_01535"/>
<organism evidence="12 13">
    <name type="scientific">Streptomyces clavuligerus</name>
    <dbReference type="NCBI Taxonomy" id="1901"/>
    <lineage>
        <taxon>Bacteria</taxon>
        <taxon>Bacillati</taxon>
        <taxon>Actinomycetota</taxon>
        <taxon>Actinomycetes</taxon>
        <taxon>Kitasatosporales</taxon>
        <taxon>Streptomycetaceae</taxon>
        <taxon>Streptomyces</taxon>
    </lineage>
</organism>
<accession>E2Q0C3</accession>
<dbReference type="InterPro" id="IPR017871">
    <property type="entry name" value="ABC_transporter-like_CS"/>
</dbReference>
<proteinExistence type="predicted"/>
<dbReference type="InterPro" id="IPR003439">
    <property type="entry name" value="ABC_transporter-like_ATP-bd"/>
</dbReference>
<keyword evidence="13" id="KW-1185">Reference proteome</keyword>
<dbReference type="PANTHER" id="PTHR42771:SF2">
    <property type="entry name" value="IRON(3+)-HYDROXAMATE IMPORT ATP-BINDING PROTEIN FHUC"/>
    <property type="match status" value="1"/>
</dbReference>
<evidence type="ECO:0000256" key="6">
    <source>
        <dbReference type="ARBA" id="ARBA00022840"/>
    </source>
</evidence>
<reference evidence="12 13" key="1">
    <citation type="journal article" date="2010" name="Genome Biol. Evol.">
        <title>The sequence of a 1.8-mb bacterial linear plasmid reveals a rich evolutionary reservoir of secondary metabolic pathways.</title>
        <authorList>
            <person name="Medema M.H."/>
            <person name="Trefzer A."/>
            <person name="Kovalchuk A."/>
            <person name="van den Berg M."/>
            <person name="Mueller U."/>
            <person name="Heijne W."/>
            <person name="Wu L."/>
            <person name="Alam M.T."/>
            <person name="Ronning C.M."/>
            <person name="Nierman W.C."/>
            <person name="Bovenberg R.A.L."/>
            <person name="Breitling R."/>
            <person name="Takano E."/>
        </authorList>
    </citation>
    <scope>NUCLEOTIDE SEQUENCE [LARGE SCALE GENOMIC DNA]</scope>
    <source>
        <strain evidence="13">ATCC 27064 / DSM 738 / JCM 4710 / NBRC 13307 / NCIMB 12785 / NRRL 3585 / VKM Ac-602</strain>
    </source>
</reference>
<dbReference type="Gene3D" id="3.40.50.300">
    <property type="entry name" value="P-loop containing nucleotide triphosphate hydrolases"/>
    <property type="match status" value="1"/>
</dbReference>